<dbReference type="UniPathway" id="UPA00219"/>
<feature type="transmembrane region" description="Helical" evidence="8">
    <location>
        <begin position="354"/>
        <end position="376"/>
    </location>
</feature>
<dbReference type="PIRSF" id="PIRSF002869">
    <property type="entry name" value="MviN"/>
    <property type="match status" value="1"/>
</dbReference>
<dbReference type="Proteomes" id="UP000229421">
    <property type="component" value="Unassembled WGS sequence"/>
</dbReference>
<feature type="transmembrane region" description="Helical" evidence="8">
    <location>
        <begin position="453"/>
        <end position="471"/>
    </location>
</feature>
<accession>A0A2M8C4P8</accession>
<comment type="function">
    <text evidence="8 9">Involved in peptidoglycan biosynthesis. Transports lipid-linked peptidoglycan precursors from the inner to the outer leaflet of the cytoplasmic membrane.</text>
</comment>
<gene>
    <name evidence="10" type="primary">mviN</name>
    <name evidence="8" type="synonym">murJ</name>
    <name evidence="10" type="ORF">CO101_03050</name>
</gene>
<dbReference type="EMBL" id="PFTZ01000088">
    <property type="protein sequence ID" value="PJB51065.1"/>
    <property type="molecule type" value="Genomic_DNA"/>
</dbReference>
<organism evidence="10 11">
    <name type="scientific">Candidatus Berkelbacteria bacterium CG_4_9_14_3_um_filter_39_23</name>
    <dbReference type="NCBI Taxonomy" id="1974508"/>
    <lineage>
        <taxon>Bacteria</taxon>
        <taxon>Candidatus Berkelbacteria</taxon>
    </lineage>
</organism>
<dbReference type="GO" id="GO:0015648">
    <property type="term" value="F:lipid-linked peptidoglycan transporter activity"/>
    <property type="evidence" value="ECO:0007669"/>
    <property type="project" value="UniProtKB-UniRule"/>
</dbReference>
<evidence type="ECO:0000256" key="6">
    <source>
        <dbReference type="ARBA" id="ARBA00022989"/>
    </source>
</evidence>
<keyword evidence="8 9" id="KW-0961">Cell wall biogenesis/degradation</keyword>
<keyword evidence="4 8" id="KW-0133">Cell shape</keyword>
<dbReference type="InterPro" id="IPR051050">
    <property type="entry name" value="Lipid_II_flippase_MurJ/MviN"/>
</dbReference>
<dbReference type="HAMAP" id="MF_02078">
    <property type="entry name" value="MurJ_MviN"/>
    <property type="match status" value="1"/>
</dbReference>
<dbReference type="NCBIfam" id="TIGR01695">
    <property type="entry name" value="murJ_mviN"/>
    <property type="match status" value="1"/>
</dbReference>
<feature type="transmembrane region" description="Helical" evidence="8">
    <location>
        <begin position="318"/>
        <end position="342"/>
    </location>
</feature>
<evidence type="ECO:0000256" key="5">
    <source>
        <dbReference type="ARBA" id="ARBA00022984"/>
    </source>
</evidence>
<dbReference type="PANTHER" id="PTHR47019:SF1">
    <property type="entry name" value="LIPID II FLIPPASE MURJ"/>
    <property type="match status" value="1"/>
</dbReference>
<sequence length="528" mass="57844">MLKYLSRMKGENSLTDATKVLVVTLFCSNILGVLRDHYLAQKIPTSLLDTYYAAFRLPDLVFNILILGAISAAFIPVFTELLAKDKKKAFRVANNLLNIGLVSVAVSLVLLFFLMPWLIKAIVPSFSPDKQATTLNLARLFLVSPLFFAVSYYFSGILNSFKHFTISSLAPLVYNLSIILGTIILGNRLGVYAPAIGVLVGSLLHMAIQLPSILKRGWRPSFTFDLKDKDATRIFKLMIPRSIGLGSNQILLIGFTAIASGLGAGSVAIYNLADNIQTMPSVVFGTSIASALFPHLSGVYAEKNERKFIKMMENGMLAIIYFLIPLSIAIILLRAQVVRIILGSGHFGWEQTQATASTLGIFSVALVFSGILPLFAKALYARQNTKTPTIMGVITVVASLVAGFFLSKKFGVAGLAAGLSLGMVINVLLLGFVIKRIGLDINWKKIGKNTVKILFASGLMAIYIQAAKYTYGTYIDLDRFVEVFGQIVFSGFFGILAFITFTKWLKVENFSFSIFEKVIKIDNGQKID</sequence>
<comment type="subcellular location">
    <subcellularLocation>
        <location evidence="1 8">Cell membrane</location>
        <topology evidence="1 8">Multi-pass membrane protein</topology>
    </subcellularLocation>
</comment>
<feature type="transmembrane region" description="Helical" evidence="8">
    <location>
        <begin position="250"/>
        <end position="273"/>
    </location>
</feature>
<feature type="transmembrane region" description="Helical" evidence="8">
    <location>
        <begin position="166"/>
        <end position="185"/>
    </location>
</feature>
<dbReference type="GO" id="GO:0009252">
    <property type="term" value="P:peptidoglycan biosynthetic process"/>
    <property type="evidence" value="ECO:0007669"/>
    <property type="project" value="UniProtKB-UniRule"/>
</dbReference>
<dbReference type="PANTHER" id="PTHR47019">
    <property type="entry name" value="LIPID II FLIPPASE MURJ"/>
    <property type="match status" value="1"/>
</dbReference>
<keyword evidence="2 8" id="KW-1003">Cell membrane</keyword>
<feature type="transmembrane region" description="Helical" evidence="8">
    <location>
        <begin position="483"/>
        <end position="505"/>
    </location>
</feature>
<feature type="transmembrane region" description="Helical" evidence="8">
    <location>
        <begin position="60"/>
        <end position="83"/>
    </location>
</feature>
<evidence type="ECO:0000256" key="9">
    <source>
        <dbReference type="PIRNR" id="PIRNR002869"/>
    </source>
</evidence>
<evidence type="ECO:0000313" key="10">
    <source>
        <dbReference type="EMBL" id="PJB51065.1"/>
    </source>
</evidence>
<dbReference type="PRINTS" id="PR01806">
    <property type="entry name" value="VIRFACTRMVIN"/>
</dbReference>
<feature type="transmembrane region" description="Helical" evidence="8">
    <location>
        <begin position="137"/>
        <end position="154"/>
    </location>
</feature>
<dbReference type="GO" id="GO:0071555">
    <property type="term" value="P:cell wall organization"/>
    <property type="evidence" value="ECO:0007669"/>
    <property type="project" value="UniProtKB-UniRule"/>
</dbReference>
<comment type="caution">
    <text evidence="10">The sequence shown here is derived from an EMBL/GenBank/DDBJ whole genome shotgun (WGS) entry which is preliminary data.</text>
</comment>
<dbReference type="AlphaFoldDB" id="A0A2M8C4P8"/>
<comment type="pathway">
    <text evidence="8">Cell wall biogenesis; peptidoglycan biosynthesis.</text>
</comment>
<feature type="transmembrane region" description="Helical" evidence="8">
    <location>
        <begin position="412"/>
        <end position="433"/>
    </location>
</feature>
<dbReference type="CDD" id="cd13123">
    <property type="entry name" value="MATE_MurJ_like"/>
    <property type="match status" value="1"/>
</dbReference>
<keyword evidence="3 8" id="KW-0812">Transmembrane</keyword>
<evidence type="ECO:0000256" key="8">
    <source>
        <dbReference type="HAMAP-Rule" id="MF_02078"/>
    </source>
</evidence>
<dbReference type="GO" id="GO:0005886">
    <property type="term" value="C:plasma membrane"/>
    <property type="evidence" value="ECO:0007669"/>
    <property type="project" value="UniProtKB-SubCell"/>
</dbReference>
<keyword evidence="7 8" id="KW-0472">Membrane</keyword>
<keyword evidence="6 8" id="KW-1133">Transmembrane helix</keyword>
<protein>
    <recommendedName>
        <fullName evidence="8">Probable lipid II flippase MurJ</fullName>
    </recommendedName>
</protein>
<dbReference type="Pfam" id="PF03023">
    <property type="entry name" value="MurJ"/>
    <property type="match status" value="1"/>
</dbReference>
<dbReference type="GO" id="GO:0008360">
    <property type="term" value="P:regulation of cell shape"/>
    <property type="evidence" value="ECO:0007669"/>
    <property type="project" value="UniProtKB-UniRule"/>
</dbReference>
<feature type="transmembrane region" description="Helical" evidence="8">
    <location>
        <begin position="95"/>
        <end position="117"/>
    </location>
</feature>
<evidence type="ECO:0000256" key="2">
    <source>
        <dbReference type="ARBA" id="ARBA00022475"/>
    </source>
</evidence>
<feature type="transmembrane region" description="Helical" evidence="8">
    <location>
        <begin position="388"/>
        <end position="406"/>
    </location>
</feature>
<name>A0A2M8C4P8_9BACT</name>
<feature type="transmembrane region" description="Helical" evidence="8">
    <location>
        <begin position="20"/>
        <end position="40"/>
    </location>
</feature>
<dbReference type="InterPro" id="IPR004268">
    <property type="entry name" value="MurJ"/>
</dbReference>
<reference evidence="11" key="1">
    <citation type="submission" date="2017-09" db="EMBL/GenBank/DDBJ databases">
        <title>Depth-based differentiation of microbial function through sediment-hosted aquifers and enrichment of novel symbionts in the deep terrestrial subsurface.</title>
        <authorList>
            <person name="Probst A.J."/>
            <person name="Ladd B."/>
            <person name="Jarett J.K."/>
            <person name="Geller-Mcgrath D.E."/>
            <person name="Sieber C.M.K."/>
            <person name="Emerson J.B."/>
            <person name="Anantharaman K."/>
            <person name="Thomas B.C."/>
            <person name="Malmstrom R."/>
            <person name="Stieglmeier M."/>
            <person name="Klingl A."/>
            <person name="Woyke T."/>
            <person name="Ryan C.M."/>
            <person name="Banfield J.F."/>
        </authorList>
    </citation>
    <scope>NUCLEOTIDE SEQUENCE [LARGE SCALE GENOMIC DNA]</scope>
</reference>
<feature type="transmembrane region" description="Helical" evidence="8">
    <location>
        <begin position="279"/>
        <end position="297"/>
    </location>
</feature>
<feature type="transmembrane region" description="Helical" evidence="8">
    <location>
        <begin position="191"/>
        <end position="210"/>
    </location>
</feature>
<proteinExistence type="inferred from homology"/>
<evidence type="ECO:0000256" key="3">
    <source>
        <dbReference type="ARBA" id="ARBA00022692"/>
    </source>
</evidence>
<comment type="similarity">
    <text evidence="8 9">Belongs to the MurJ/MviN family.</text>
</comment>
<keyword evidence="5 8" id="KW-0573">Peptidoglycan synthesis</keyword>
<keyword evidence="8 9" id="KW-0813">Transport</keyword>
<dbReference type="GO" id="GO:0034204">
    <property type="term" value="P:lipid translocation"/>
    <property type="evidence" value="ECO:0007669"/>
    <property type="project" value="TreeGrafter"/>
</dbReference>
<evidence type="ECO:0000256" key="7">
    <source>
        <dbReference type="ARBA" id="ARBA00023136"/>
    </source>
</evidence>
<evidence type="ECO:0000256" key="1">
    <source>
        <dbReference type="ARBA" id="ARBA00004651"/>
    </source>
</evidence>
<evidence type="ECO:0000256" key="4">
    <source>
        <dbReference type="ARBA" id="ARBA00022960"/>
    </source>
</evidence>
<evidence type="ECO:0000313" key="11">
    <source>
        <dbReference type="Proteomes" id="UP000229421"/>
    </source>
</evidence>